<sequence length="62" mass="7089">MKKYVILDTVSTKLTGQQVFLKANNTQVSNYDRTHVFLEDEALVIKSNNDKLELFEVIVSSI</sequence>
<dbReference type="AlphaFoldDB" id="A0A0K9GSJ8"/>
<evidence type="ECO:0000313" key="1">
    <source>
        <dbReference type="EMBL" id="KMY49613.1"/>
    </source>
</evidence>
<dbReference type="PATRIC" id="fig|1679170.3.peg.1880"/>
<comment type="caution">
    <text evidence="1">The sequence shown here is derived from an EMBL/GenBank/DDBJ whole genome shotgun (WGS) entry which is preliminary data.</text>
</comment>
<keyword evidence="2" id="KW-1185">Reference proteome</keyword>
<reference evidence="2" key="1">
    <citation type="submission" date="2015-07" db="EMBL/GenBank/DDBJ databases">
        <title>Genome sequencing project for genomic taxonomy and phylogenomics of Bacillus-like bacteria.</title>
        <authorList>
            <person name="Liu B."/>
            <person name="Wang J."/>
            <person name="Zhu Y."/>
            <person name="Liu G."/>
            <person name="Chen Q."/>
            <person name="Chen Z."/>
            <person name="Lan J."/>
            <person name="Che J."/>
            <person name="Ge C."/>
            <person name="Shi H."/>
            <person name="Pan Z."/>
            <person name="Liu X."/>
        </authorList>
    </citation>
    <scope>NUCLEOTIDE SEQUENCE [LARGE SCALE GENOMIC DNA]</scope>
    <source>
        <strain evidence="2">FJAT-27997</strain>
    </source>
</reference>
<dbReference type="RefSeq" id="WP_049680950.1">
    <property type="nucleotide sequence ID" value="NZ_LFZW01000001.1"/>
</dbReference>
<dbReference type="EMBL" id="LFZW01000001">
    <property type="protein sequence ID" value="KMY49613.1"/>
    <property type="molecule type" value="Genomic_DNA"/>
</dbReference>
<dbReference type="Proteomes" id="UP000037146">
    <property type="component" value="Unassembled WGS sequence"/>
</dbReference>
<accession>A0A0K9GSJ8</accession>
<gene>
    <name evidence="1" type="ORF">AC625_08715</name>
</gene>
<name>A0A0K9GSJ8_9BACI</name>
<organism evidence="1 2">
    <name type="scientific">Peribacillus loiseleuriae</name>
    <dbReference type="NCBI Taxonomy" id="1679170"/>
    <lineage>
        <taxon>Bacteria</taxon>
        <taxon>Bacillati</taxon>
        <taxon>Bacillota</taxon>
        <taxon>Bacilli</taxon>
        <taxon>Bacillales</taxon>
        <taxon>Bacillaceae</taxon>
        <taxon>Peribacillus</taxon>
    </lineage>
</organism>
<dbReference type="STRING" id="1679170.AC625_08715"/>
<proteinExistence type="predicted"/>
<protein>
    <submittedName>
        <fullName evidence="1">Uncharacterized protein</fullName>
    </submittedName>
</protein>
<evidence type="ECO:0000313" key="2">
    <source>
        <dbReference type="Proteomes" id="UP000037146"/>
    </source>
</evidence>